<sequence length="177" mass="19565">MSTVIINGANAKQSRVTGVEQFVGQFLKKNNVETDVITVHELPAEDLITANYASEAIKNVNRLVEKADTVIVLTPIYKAAYSGILKTYLDLLPQKALENKFIIPVAVGGSLNHLLAVNYALKPLLSELGATEIAKSVYILDKQISKHEDGSFSFEDEVEERLITELKPVLKRQTQKV</sequence>
<dbReference type="PANTHER" id="PTHR43408">
    <property type="entry name" value="FMN REDUCTASE (NADPH)"/>
    <property type="match status" value="1"/>
</dbReference>
<evidence type="ECO:0000256" key="3">
    <source>
        <dbReference type="ARBA" id="ARBA00023002"/>
    </source>
</evidence>
<dbReference type="InterPro" id="IPR029039">
    <property type="entry name" value="Flavoprotein-like_sf"/>
</dbReference>
<protein>
    <submittedName>
        <fullName evidence="5">NADPH-dependent FMN reductase</fullName>
        <ecNumber evidence="5">1.5.1.38</ecNumber>
    </submittedName>
</protein>
<dbReference type="RefSeq" id="WP_190998240.1">
    <property type="nucleotide sequence ID" value="NZ_JACXSI010000022.1"/>
</dbReference>
<dbReference type="SUPFAM" id="SSF52218">
    <property type="entry name" value="Flavoproteins"/>
    <property type="match status" value="1"/>
</dbReference>
<evidence type="ECO:0000259" key="4">
    <source>
        <dbReference type="Pfam" id="PF03358"/>
    </source>
</evidence>
<evidence type="ECO:0000313" key="6">
    <source>
        <dbReference type="Proteomes" id="UP000602076"/>
    </source>
</evidence>
<dbReference type="EC" id="1.5.1.38" evidence="5"/>
<dbReference type="EMBL" id="JACXSI010000022">
    <property type="protein sequence ID" value="MBD3108703.1"/>
    <property type="molecule type" value="Genomic_DNA"/>
</dbReference>
<reference evidence="5" key="1">
    <citation type="submission" date="2020-09" db="EMBL/GenBank/DDBJ databases">
        <title>Bacillus faecalis sp. nov., a moderately halophilic bacterium isolated from cow faeces.</title>
        <authorList>
            <person name="Jiang L."/>
            <person name="Lee J."/>
        </authorList>
    </citation>
    <scope>NUCLEOTIDE SEQUENCE</scope>
    <source>
        <strain evidence="5">AGMB 02131</strain>
    </source>
</reference>
<dbReference type="GO" id="GO:0052873">
    <property type="term" value="F:FMN reductase (NADPH) activity"/>
    <property type="evidence" value="ECO:0007669"/>
    <property type="project" value="UniProtKB-EC"/>
</dbReference>
<dbReference type="GO" id="GO:0046306">
    <property type="term" value="P:alkanesulfonate catabolic process"/>
    <property type="evidence" value="ECO:0007669"/>
    <property type="project" value="InterPro"/>
</dbReference>
<evidence type="ECO:0000256" key="1">
    <source>
        <dbReference type="ARBA" id="ARBA00022630"/>
    </source>
</evidence>
<dbReference type="AlphaFoldDB" id="A0A927CW38"/>
<proteinExistence type="predicted"/>
<keyword evidence="1" id="KW-0285">Flavoprotein</keyword>
<comment type="caution">
    <text evidence="5">The sequence shown here is derived from an EMBL/GenBank/DDBJ whole genome shotgun (WGS) entry which is preliminary data.</text>
</comment>
<keyword evidence="6" id="KW-1185">Reference proteome</keyword>
<evidence type="ECO:0000256" key="2">
    <source>
        <dbReference type="ARBA" id="ARBA00022643"/>
    </source>
</evidence>
<gene>
    <name evidence="5" type="primary">ssuE</name>
    <name evidence="5" type="ORF">IEO70_10020</name>
</gene>
<organism evidence="5 6">
    <name type="scientific">Peribacillus faecalis</name>
    <dbReference type="NCBI Taxonomy" id="2772559"/>
    <lineage>
        <taxon>Bacteria</taxon>
        <taxon>Bacillati</taxon>
        <taxon>Bacillota</taxon>
        <taxon>Bacilli</taxon>
        <taxon>Bacillales</taxon>
        <taxon>Bacillaceae</taxon>
        <taxon>Peribacillus</taxon>
    </lineage>
</organism>
<keyword evidence="2" id="KW-0288">FMN</keyword>
<dbReference type="InterPro" id="IPR020048">
    <property type="entry name" value="NADPH-dep_FMN_reduc_SsuE"/>
</dbReference>
<keyword evidence="3 5" id="KW-0560">Oxidoreductase</keyword>
<name>A0A927CW38_9BACI</name>
<dbReference type="InterPro" id="IPR051814">
    <property type="entry name" value="NAD(P)H-dep_FMN_reductase"/>
</dbReference>
<dbReference type="PANTHER" id="PTHR43408:SF1">
    <property type="entry name" value="FMN REDUCTASE (NADPH)"/>
    <property type="match status" value="1"/>
</dbReference>
<dbReference type="Gene3D" id="3.40.50.360">
    <property type="match status" value="1"/>
</dbReference>
<dbReference type="NCBIfam" id="TIGR03567">
    <property type="entry name" value="FMN_reduc_SsuE"/>
    <property type="match status" value="1"/>
</dbReference>
<accession>A0A927CW38</accession>
<feature type="domain" description="NADPH-dependent FMN reductase-like" evidence="4">
    <location>
        <begin position="1"/>
        <end position="142"/>
    </location>
</feature>
<dbReference type="Proteomes" id="UP000602076">
    <property type="component" value="Unassembled WGS sequence"/>
</dbReference>
<evidence type="ECO:0000313" key="5">
    <source>
        <dbReference type="EMBL" id="MBD3108703.1"/>
    </source>
</evidence>
<dbReference type="InterPro" id="IPR005025">
    <property type="entry name" value="FMN_Rdtase-like_dom"/>
</dbReference>
<dbReference type="Pfam" id="PF03358">
    <property type="entry name" value="FMN_red"/>
    <property type="match status" value="1"/>
</dbReference>